<gene>
    <name evidence="8" type="primary">amrS</name>
    <name evidence="8" type="ORF">EVJ48_00325</name>
</gene>
<dbReference type="InterPro" id="IPR007197">
    <property type="entry name" value="rSAM"/>
</dbReference>
<dbReference type="SFLD" id="SFLDS00029">
    <property type="entry name" value="Radical_SAM"/>
    <property type="match status" value="1"/>
</dbReference>
<dbReference type="EMBL" id="SHMQ01000001">
    <property type="protein sequence ID" value="RZV40402.1"/>
    <property type="molecule type" value="Genomic_DNA"/>
</dbReference>
<evidence type="ECO:0000256" key="2">
    <source>
        <dbReference type="ARBA" id="ARBA00022691"/>
    </source>
</evidence>
<evidence type="ECO:0000256" key="3">
    <source>
        <dbReference type="ARBA" id="ARBA00022723"/>
    </source>
</evidence>
<dbReference type="InterPro" id="IPR058240">
    <property type="entry name" value="rSAM_sf"/>
</dbReference>
<dbReference type="PIRSF" id="PIRSF004869">
    <property type="entry name" value="PflX_prd"/>
    <property type="match status" value="1"/>
</dbReference>
<evidence type="ECO:0000256" key="6">
    <source>
        <dbReference type="PIRSR" id="PIRSR004869-50"/>
    </source>
</evidence>
<dbReference type="PANTHER" id="PTHR30352">
    <property type="entry name" value="PYRUVATE FORMATE-LYASE-ACTIVATING ENZYME"/>
    <property type="match status" value="1"/>
</dbReference>
<feature type="binding site" evidence="6">
    <location>
        <position position="87"/>
    </location>
    <ligand>
        <name>[4Fe-4S] cluster</name>
        <dbReference type="ChEBI" id="CHEBI:49883"/>
        <note>4Fe-4S-S-AdoMet</note>
    </ligand>
</feature>
<dbReference type="AlphaFoldDB" id="A0A520XGS3"/>
<feature type="domain" description="Radical SAM core" evidence="7">
    <location>
        <begin position="68"/>
        <end position="294"/>
    </location>
</feature>
<evidence type="ECO:0000313" key="8">
    <source>
        <dbReference type="EMBL" id="RZV40402.1"/>
    </source>
</evidence>
<dbReference type="InterPro" id="IPR016431">
    <property type="entry name" value="Pyrv-formate_lyase-activ_prd"/>
</dbReference>
<evidence type="ECO:0000256" key="4">
    <source>
        <dbReference type="ARBA" id="ARBA00023004"/>
    </source>
</evidence>
<keyword evidence="4 6" id="KW-0408">Iron</keyword>
<comment type="caution">
    <text evidence="8">The sequence shown here is derived from an EMBL/GenBank/DDBJ whole genome shotgun (WGS) entry which is preliminary data.</text>
</comment>
<keyword evidence="3 6" id="KW-0479">Metal-binding</keyword>
<sequence length="350" mass="39444">MNAIRLYHKLESDDFVQCLICAHKCKIKKGMTGVCKTIANIGGVLYTINYGILVAKSVDPVEKKPLFHFMPGTGSYSIASPGCNFRCLGCQNADISQTYRDENFEQYLEYFKSLEKTPPEDVVENALKANCKSISYTYTDPAVFFDYSLDVMEIAHKKGLKNIFVTNGYYTEESINAAKGLLDAANVDIKFFNDTSYRRICGGRLEPVLESVKLFHKNGVHLELTTLLIDEYNNNDEEIKKIADFIVSVDKNLPWHISRFFPLYKMQDGRVTEEETIINAYNIGKSAGLSYIYAGNIRLNGYEDTSCPSCGKLLIKRQGYNILENNVIKAADEAGEGKCKFCGYKIYGVF</sequence>
<proteinExistence type="predicted"/>
<dbReference type="Proteomes" id="UP000322454">
    <property type="component" value="Unassembled WGS sequence"/>
</dbReference>
<evidence type="ECO:0000256" key="1">
    <source>
        <dbReference type="ARBA" id="ARBA00022485"/>
    </source>
</evidence>
<dbReference type="NCBIfam" id="TIGR04337">
    <property type="entry name" value="AmmeMemoSam_rS"/>
    <property type="match status" value="1"/>
</dbReference>
<feature type="binding site" evidence="6">
    <location>
        <position position="83"/>
    </location>
    <ligand>
        <name>[4Fe-4S] cluster</name>
        <dbReference type="ChEBI" id="CHEBI:49883"/>
        <note>4Fe-4S-S-AdoMet</note>
    </ligand>
</feature>
<keyword evidence="1" id="KW-0004">4Fe-4S</keyword>
<dbReference type="PROSITE" id="PS51918">
    <property type="entry name" value="RADICAL_SAM"/>
    <property type="match status" value="1"/>
</dbReference>
<evidence type="ECO:0000256" key="5">
    <source>
        <dbReference type="ARBA" id="ARBA00023014"/>
    </source>
</evidence>
<dbReference type="Gene3D" id="3.20.20.70">
    <property type="entry name" value="Aldolase class I"/>
    <property type="match status" value="1"/>
</dbReference>
<evidence type="ECO:0000313" key="9">
    <source>
        <dbReference type="Proteomes" id="UP000322454"/>
    </source>
</evidence>
<dbReference type="GO" id="GO:0051539">
    <property type="term" value="F:4 iron, 4 sulfur cluster binding"/>
    <property type="evidence" value="ECO:0007669"/>
    <property type="project" value="UniProtKB-KW"/>
</dbReference>
<keyword evidence="5 6" id="KW-0411">Iron-sulfur</keyword>
<dbReference type="GO" id="GO:0003824">
    <property type="term" value="F:catalytic activity"/>
    <property type="evidence" value="ECO:0007669"/>
    <property type="project" value="InterPro"/>
</dbReference>
<organism evidence="8 9">
    <name type="scientific">Candidatus Acidulodesulfobacterium acidiphilum</name>
    <dbReference type="NCBI Taxonomy" id="2597224"/>
    <lineage>
        <taxon>Bacteria</taxon>
        <taxon>Deltaproteobacteria</taxon>
        <taxon>Candidatus Acidulodesulfobacterales</taxon>
        <taxon>Candidatus Acidulodesulfobacterium</taxon>
    </lineage>
</organism>
<dbReference type="Pfam" id="PF04055">
    <property type="entry name" value="Radical_SAM"/>
    <property type="match status" value="1"/>
</dbReference>
<dbReference type="InterPro" id="IPR034457">
    <property type="entry name" value="Organic_radical-activating"/>
</dbReference>
<dbReference type="PANTHER" id="PTHR30352:SF5">
    <property type="entry name" value="PYRUVATE FORMATE-LYASE 1-ACTIVATING ENZYME"/>
    <property type="match status" value="1"/>
</dbReference>
<dbReference type="GO" id="GO:0046872">
    <property type="term" value="F:metal ion binding"/>
    <property type="evidence" value="ECO:0007669"/>
    <property type="project" value="UniProtKB-KW"/>
</dbReference>
<dbReference type="SFLD" id="SFLDG01101">
    <property type="entry name" value="Uncharacterised_Radical_SAM_Su"/>
    <property type="match status" value="1"/>
</dbReference>
<dbReference type="InterPro" id="IPR013785">
    <property type="entry name" value="Aldolase_TIM"/>
</dbReference>
<evidence type="ECO:0000259" key="7">
    <source>
        <dbReference type="PROSITE" id="PS51918"/>
    </source>
</evidence>
<feature type="binding site" evidence="6">
    <location>
        <position position="90"/>
    </location>
    <ligand>
        <name>[4Fe-4S] cluster</name>
        <dbReference type="ChEBI" id="CHEBI:49883"/>
        <note>4Fe-4S-S-AdoMet</note>
    </ligand>
</feature>
<dbReference type="CDD" id="cd01335">
    <property type="entry name" value="Radical_SAM"/>
    <property type="match status" value="1"/>
</dbReference>
<dbReference type="InterPro" id="IPR027596">
    <property type="entry name" value="AmmeMemoSam_rS"/>
</dbReference>
<comment type="cofactor">
    <cofactor evidence="6">
        <name>[4Fe-4S] cluster</name>
        <dbReference type="ChEBI" id="CHEBI:49883"/>
    </cofactor>
    <text evidence="6">Binds 1 [4Fe-4S] cluster. The cluster is coordinated with 3 cysteines and an exchangeable S-adenosyl-L-methionine.</text>
</comment>
<dbReference type="SUPFAM" id="SSF102114">
    <property type="entry name" value="Radical SAM enzymes"/>
    <property type="match status" value="1"/>
</dbReference>
<reference evidence="8 9" key="1">
    <citation type="submission" date="2019-01" db="EMBL/GenBank/DDBJ databases">
        <title>Insights into ecological role of a new deltaproteobacterial order Candidatus Sinidesulfobacterales (Sva0485) by metagenomics and metatranscriptomics.</title>
        <authorList>
            <person name="Tan S."/>
            <person name="Liu J."/>
            <person name="Fang Y."/>
            <person name="Hedlund B."/>
            <person name="Lian Z.-H."/>
            <person name="Huang L.-Y."/>
            <person name="Li J.-T."/>
            <person name="Huang L.-N."/>
            <person name="Li W.-J."/>
            <person name="Jiang H.-C."/>
            <person name="Dong H.-L."/>
            <person name="Shu W.-S."/>
        </authorList>
    </citation>
    <scope>NUCLEOTIDE SEQUENCE [LARGE SCALE GENOMIC DNA]</scope>
    <source>
        <strain evidence="8">AP4</strain>
    </source>
</reference>
<accession>A0A520XGS3</accession>
<protein>
    <submittedName>
        <fullName evidence="8">AmmeMemoRadiSam system radical SAM enzyme</fullName>
    </submittedName>
</protein>
<keyword evidence="2 6" id="KW-0949">S-adenosyl-L-methionine</keyword>
<name>A0A520XGS3_9DELT</name>